<feature type="region of interest" description="Disordered" evidence="5">
    <location>
        <begin position="1"/>
        <end position="22"/>
    </location>
</feature>
<evidence type="ECO:0000256" key="4">
    <source>
        <dbReference type="SAM" id="Coils"/>
    </source>
</evidence>
<dbReference type="EMBL" id="JABEBT010000186">
    <property type="protein sequence ID" value="KAF7626007.1"/>
    <property type="molecule type" value="Genomic_DNA"/>
</dbReference>
<dbReference type="GO" id="GO:0000981">
    <property type="term" value="F:DNA-binding transcription factor activity, RNA polymerase II-specific"/>
    <property type="evidence" value="ECO:0007669"/>
    <property type="project" value="TreeGrafter"/>
</dbReference>
<evidence type="ECO:0000313" key="7">
    <source>
        <dbReference type="EMBL" id="KAF7626007.1"/>
    </source>
</evidence>
<comment type="caution">
    <text evidence="7">The sequence shown here is derived from an EMBL/GenBank/DDBJ whole genome shotgun (WGS) entry which is preliminary data.</text>
</comment>
<feature type="compositionally biased region" description="Low complexity" evidence="5">
    <location>
        <begin position="1"/>
        <end position="16"/>
    </location>
</feature>
<feature type="compositionally biased region" description="Polar residues" evidence="5">
    <location>
        <begin position="125"/>
        <end position="136"/>
    </location>
</feature>
<dbReference type="SMART" id="SM00338">
    <property type="entry name" value="BRLZ"/>
    <property type="match status" value="1"/>
</dbReference>
<dbReference type="PANTHER" id="PTHR23351">
    <property type="entry name" value="FOS TRANSCRIPTION FACTOR-RELATED"/>
    <property type="match status" value="1"/>
</dbReference>
<dbReference type="SUPFAM" id="SSF57959">
    <property type="entry name" value="Leucine zipper domain"/>
    <property type="match status" value="1"/>
</dbReference>
<dbReference type="InterPro" id="IPR046347">
    <property type="entry name" value="bZIP_sf"/>
</dbReference>
<dbReference type="AlphaFoldDB" id="A0A8S9ZBE7"/>
<protein>
    <submittedName>
        <fullName evidence="7">BZIP domain-containing protein</fullName>
    </submittedName>
</protein>
<keyword evidence="1" id="KW-0805">Transcription regulation</keyword>
<keyword evidence="8" id="KW-1185">Reference proteome</keyword>
<dbReference type="CDD" id="cd14687">
    <property type="entry name" value="bZIP_ATF2"/>
    <property type="match status" value="1"/>
</dbReference>
<feature type="region of interest" description="Disordered" evidence="5">
    <location>
        <begin position="278"/>
        <end position="318"/>
    </location>
</feature>
<dbReference type="Gene3D" id="1.20.5.170">
    <property type="match status" value="1"/>
</dbReference>
<organism evidence="7 8">
    <name type="scientific">Meloidogyne graminicola</name>
    <dbReference type="NCBI Taxonomy" id="189291"/>
    <lineage>
        <taxon>Eukaryota</taxon>
        <taxon>Metazoa</taxon>
        <taxon>Ecdysozoa</taxon>
        <taxon>Nematoda</taxon>
        <taxon>Chromadorea</taxon>
        <taxon>Rhabditida</taxon>
        <taxon>Tylenchina</taxon>
        <taxon>Tylenchomorpha</taxon>
        <taxon>Tylenchoidea</taxon>
        <taxon>Meloidogynidae</taxon>
        <taxon>Meloidogyninae</taxon>
        <taxon>Meloidogyne</taxon>
    </lineage>
</organism>
<evidence type="ECO:0000256" key="3">
    <source>
        <dbReference type="ARBA" id="ARBA00023163"/>
    </source>
</evidence>
<gene>
    <name evidence="7" type="ORF">Mgra_00009811</name>
</gene>
<name>A0A8S9ZBE7_9BILA</name>
<keyword evidence="4" id="KW-0175">Coiled coil</keyword>
<keyword evidence="3" id="KW-0804">Transcription</keyword>
<dbReference type="PANTHER" id="PTHR23351:SF24">
    <property type="entry name" value="ACTIVATING TRANSCRIPTION FACTOR 3-RELATED"/>
    <property type="match status" value="1"/>
</dbReference>
<proteinExistence type="predicted"/>
<evidence type="ECO:0000313" key="8">
    <source>
        <dbReference type="Proteomes" id="UP000605970"/>
    </source>
</evidence>
<dbReference type="Proteomes" id="UP000605970">
    <property type="component" value="Unassembled WGS sequence"/>
</dbReference>
<dbReference type="GO" id="GO:0000978">
    <property type="term" value="F:RNA polymerase II cis-regulatory region sequence-specific DNA binding"/>
    <property type="evidence" value="ECO:0007669"/>
    <property type="project" value="TreeGrafter"/>
</dbReference>
<feature type="compositionally biased region" description="Polar residues" evidence="5">
    <location>
        <begin position="308"/>
        <end position="318"/>
    </location>
</feature>
<dbReference type="OrthoDB" id="5829382at2759"/>
<evidence type="ECO:0000256" key="1">
    <source>
        <dbReference type="ARBA" id="ARBA00023015"/>
    </source>
</evidence>
<dbReference type="InterPro" id="IPR000837">
    <property type="entry name" value="AP-1"/>
</dbReference>
<sequence length="318" mass="35555">MGNKQINQQNSPNQQNESKGINNCNNLIELKTSNGHSSTKSDEESWKIITTIDHPPPTLQAPLSVCPPQITIPYSMKSSPSEYNCNINEIELEGKSTVAQGQNSNNLNYQGREKHKKYNKKFSCGESSADSQVSSTRGGRGRRSAIKLNIGCWCSGSIPDWEILEEGSGPVGDIFIYVVKQNGLADMPPDERRVTILERNKAAAVRYRKRKKEEHDEIVEKVHIIEQEKNSLETQNSVLRRELERLTFLLQERESRCICKANQLQIGVSIIGGCPPIEEQQQRRSPSTSSFLNGYSTLHHSHHSSSSQIRPGSANSAQ</sequence>
<feature type="domain" description="BZIP" evidence="6">
    <location>
        <begin position="190"/>
        <end position="253"/>
    </location>
</feature>
<dbReference type="GO" id="GO:0005634">
    <property type="term" value="C:nucleus"/>
    <property type="evidence" value="ECO:0007669"/>
    <property type="project" value="TreeGrafter"/>
</dbReference>
<evidence type="ECO:0000256" key="2">
    <source>
        <dbReference type="ARBA" id="ARBA00023125"/>
    </source>
</evidence>
<feature type="region of interest" description="Disordered" evidence="5">
    <location>
        <begin position="121"/>
        <end position="140"/>
    </location>
</feature>
<accession>A0A8S9ZBE7</accession>
<keyword evidence="2" id="KW-0238">DNA-binding</keyword>
<dbReference type="PROSITE" id="PS50217">
    <property type="entry name" value="BZIP"/>
    <property type="match status" value="1"/>
</dbReference>
<reference evidence="7" key="1">
    <citation type="journal article" date="2020" name="Ecol. Evol.">
        <title>Genome structure and content of the rice root-knot nematode (Meloidogyne graminicola).</title>
        <authorList>
            <person name="Phan N.T."/>
            <person name="Danchin E.G.J."/>
            <person name="Klopp C."/>
            <person name="Perfus-Barbeoch L."/>
            <person name="Kozlowski D.K."/>
            <person name="Koutsovoulos G.D."/>
            <person name="Lopez-Roques C."/>
            <person name="Bouchez O."/>
            <person name="Zahm M."/>
            <person name="Besnard G."/>
            <person name="Bellafiore S."/>
        </authorList>
    </citation>
    <scope>NUCLEOTIDE SEQUENCE</scope>
    <source>
        <strain evidence="7">VN-18</strain>
    </source>
</reference>
<feature type="coiled-coil region" evidence="4">
    <location>
        <begin position="208"/>
        <end position="242"/>
    </location>
</feature>
<evidence type="ECO:0000259" key="6">
    <source>
        <dbReference type="PROSITE" id="PS50217"/>
    </source>
</evidence>
<feature type="compositionally biased region" description="Polar residues" evidence="5">
    <location>
        <begin position="283"/>
        <end position="298"/>
    </location>
</feature>
<evidence type="ECO:0000256" key="5">
    <source>
        <dbReference type="SAM" id="MobiDB-lite"/>
    </source>
</evidence>
<dbReference type="InterPro" id="IPR004827">
    <property type="entry name" value="bZIP"/>
</dbReference>